<dbReference type="EMBL" id="JAEMWZ010000040">
    <property type="protein sequence ID" value="KAG7140817.1"/>
    <property type="molecule type" value="Genomic_DNA"/>
</dbReference>
<name>A0A8I3AW84_VERLO</name>
<comment type="caution">
    <text evidence="7">The sequence shown here is derived from an EMBL/GenBank/DDBJ whole genome shotgun (WGS) entry which is preliminary data.</text>
</comment>
<accession>A0A8I3AW84</accession>
<keyword evidence="6" id="KW-0186">Copper</keyword>
<keyword evidence="6" id="KW-0813">Transport</keyword>
<keyword evidence="6" id="KW-0406">Ion transport</keyword>
<keyword evidence="5 6" id="KW-0472">Membrane</keyword>
<evidence type="ECO:0000256" key="5">
    <source>
        <dbReference type="ARBA" id="ARBA00023136"/>
    </source>
</evidence>
<dbReference type="OrthoDB" id="161814at2759"/>
<protein>
    <recommendedName>
        <fullName evidence="6">Copper transport protein</fullName>
    </recommendedName>
</protein>
<keyword evidence="4 6" id="KW-1133">Transmembrane helix</keyword>
<comment type="similarity">
    <text evidence="2 6">Belongs to the copper transporter (Ctr) (TC 1.A.56) family. SLC31A subfamily.</text>
</comment>
<proteinExistence type="inferred from homology"/>
<evidence type="ECO:0000256" key="1">
    <source>
        <dbReference type="ARBA" id="ARBA00004141"/>
    </source>
</evidence>
<evidence type="ECO:0000256" key="4">
    <source>
        <dbReference type="ARBA" id="ARBA00022989"/>
    </source>
</evidence>
<evidence type="ECO:0000256" key="2">
    <source>
        <dbReference type="ARBA" id="ARBA00006921"/>
    </source>
</evidence>
<keyword evidence="3 6" id="KW-0812">Transmembrane</keyword>
<evidence type="ECO:0000256" key="3">
    <source>
        <dbReference type="ARBA" id="ARBA00022692"/>
    </source>
</evidence>
<dbReference type="GO" id="GO:0005375">
    <property type="term" value="F:copper ion transmembrane transporter activity"/>
    <property type="evidence" value="ECO:0007669"/>
    <property type="project" value="UniProtKB-UniRule"/>
</dbReference>
<evidence type="ECO:0000313" key="7">
    <source>
        <dbReference type="EMBL" id="KAG7140817.1"/>
    </source>
</evidence>
<evidence type="ECO:0000313" key="8">
    <source>
        <dbReference type="Proteomes" id="UP000689129"/>
    </source>
</evidence>
<dbReference type="Proteomes" id="UP000689129">
    <property type="component" value="Unassembled WGS sequence"/>
</dbReference>
<dbReference type="PANTHER" id="PTHR12483:SF73">
    <property type="entry name" value="COPPER TRANSPORT PROTEIN CTR3"/>
    <property type="match status" value="1"/>
</dbReference>
<evidence type="ECO:0000256" key="6">
    <source>
        <dbReference type="RuleBase" id="RU367022"/>
    </source>
</evidence>
<dbReference type="PANTHER" id="PTHR12483">
    <property type="entry name" value="SOLUTE CARRIER FAMILY 31 COPPER TRANSPORTERS"/>
    <property type="match status" value="1"/>
</dbReference>
<reference evidence="7" key="1">
    <citation type="journal article" date="2021" name="Mol. Plant Pathol.">
        <title>A 20-kb lineage-specific genomic region tames virulence in pathogenic amphidiploid Verticillium longisporum.</title>
        <authorList>
            <person name="Harting R."/>
            <person name="Starke J."/>
            <person name="Kusch H."/>
            <person name="Poggeler S."/>
            <person name="Maurus I."/>
            <person name="Schluter R."/>
            <person name="Landesfeind M."/>
            <person name="Bulla I."/>
            <person name="Nowrousian M."/>
            <person name="de Jonge R."/>
            <person name="Stahlhut G."/>
            <person name="Hoff K.J."/>
            <person name="Asshauer K.P."/>
            <person name="Thurmer A."/>
            <person name="Stanke M."/>
            <person name="Daniel R."/>
            <person name="Morgenstern B."/>
            <person name="Thomma B.P.H.J."/>
            <person name="Kronstad J.W."/>
            <person name="Braus-Stromeyer S.A."/>
            <person name="Braus G.H."/>
        </authorList>
    </citation>
    <scope>NUCLEOTIDE SEQUENCE</scope>
    <source>
        <strain evidence="7">Vl32</strain>
    </source>
</reference>
<sequence>MDHGAMTMASTFTSMLMPTATGMDMPAGTDAAATSGHDEMDMSAMMGGCKISMLWNWQTIDSCFISESWHVTSTGMFAGSCIGVVLLVLSLEALRRAGKEYDRYLIRSHAAGVVARAGPFAAASNDSASGGKNSGEGAAPLGAGGFAVAYFVMLLAMYYNGYIIICIFIGAYLGSFIFHWEKIGGSTGPTSAGESSTVCCG</sequence>
<dbReference type="GO" id="GO:0016020">
    <property type="term" value="C:membrane"/>
    <property type="evidence" value="ECO:0007669"/>
    <property type="project" value="UniProtKB-SubCell"/>
</dbReference>
<dbReference type="AlphaFoldDB" id="A0A8I3AW84"/>
<comment type="subcellular location">
    <subcellularLocation>
        <location evidence="1 6">Membrane</location>
        <topology evidence="1 6">Multi-pass membrane protein</topology>
    </subcellularLocation>
</comment>
<feature type="transmembrane region" description="Helical" evidence="6">
    <location>
        <begin position="162"/>
        <end position="180"/>
    </location>
</feature>
<keyword evidence="6" id="KW-0187">Copper transport</keyword>
<feature type="transmembrane region" description="Helical" evidence="6">
    <location>
        <begin position="76"/>
        <end position="94"/>
    </location>
</feature>
<dbReference type="Pfam" id="PF04145">
    <property type="entry name" value="Ctr"/>
    <property type="match status" value="2"/>
</dbReference>
<organism evidence="7 8">
    <name type="scientific">Verticillium longisporum</name>
    <name type="common">Verticillium dahliae var. longisporum</name>
    <dbReference type="NCBI Taxonomy" id="100787"/>
    <lineage>
        <taxon>Eukaryota</taxon>
        <taxon>Fungi</taxon>
        <taxon>Dikarya</taxon>
        <taxon>Ascomycota</taxon>
        <taxon>Pezizomycotina</taxon>
        <taxon>Sordariomycetes</taxon>
        <taxon>Hypocreomycetidae</taxon>
        <taxon>Glomerellales</taxon>
        <taxon>Plectosphaerellaceae</taxon>
        <taxon>Verticillium</taxon>
    </lineage>
</organism>
<gene>
    <name evidence="7" type="ORF">HYQ45_002534</name>
</gene>
<dbReference type="InterPro" id="IPR007274">
    <property type="entry name" value="Cop_transporter"/>
</dbReference>